<dbReference type="Proteomes" id="UP000249324">
    <property type="component" value="Unassembled WGS sequence"/>
</dbReference>
<evidence type="ECO:0000256" key="1">
    <source>
        <dbReference type="ARBA" id="ARBA00006432"/>
    </source>
</evidence>
<dbReference type="SUPFAM" id="SSF56801">
    <property type="entry name" value="Acetyl-CoA synthetase-like"/>
    <property type="match status" value="1"/>
</dbReference>
<dbReference type="EMBL" id="QGUI02000001">
    <property type="protein sequence ID" value="MFO7190628.1"/>
    <property type="molecule type" value="Genomic_DNA"/>
</dbReference>
<keyword evidence="2 4" id="KW-0436">Ligase</keyword>
<dbReference type="InterPro" id="IPR001763">
    <property type="entry name" value="Rhodanese-like_dom"/>
</dbReference>
<dbReference type="Gene3D" id="3.30.300.30">
    <property type="match status" value="1"/>
</dbReference>
<proteinExistence type="inferred from homology"/>
<dbReference type="PANTHER" id="PTHR43201">
    <property type="entry name" value="ACYL-COA SYNTHETASE"/>
    <property type="match status" value="1"/>
</dbReference>
<evidence type="ECO:0000259" key="3">
    <source>
        <dbReference type="PROSITE" id="PS50206"/>
    </source>
</evidence>
<name>A0ABD6F9G4_9PSEU</name>
<dbReference type="InterPro" id="IPR025110">
    <property type="entry name" value="AMP-bd_C"/>
</dbReference>
<dbReference type="InterPro" id="IPR000873">
    <property type="entry name" value="AMP-dep_synth/lig_dom"/>
</dbReference>
<dbReference type="InterPro" id="IPR042099">
    <property type="entry name" value="ANL_N_sf"/>
</dbReference>
<dbReference type="FunFam" id="3.30.300.30:FF:000008">
    <property type="entry name" value="2,3-dihydroxybenzoate-AMP ligase"/>
    <property type="match status" value="1"/>
</dbReference>
<dbReference type="NCBIfam" id="NF004837">
    <property type="entry name" value="PRK06187.1"/>
    <property type="match status" value="1"/>
</dbReference>
<dbReference type="Pfam" id="PF00501">
    <property type="entry name" value="AMP-binding"/>
    <property type="match status" value="1"/>
</dbReference>
<dbReference type="PANTHER" id="PTHR43201:SF5">
    <property type="entry name" value="MEDIUM-CHAIN ACYL-COA LIGASE ACSF2, MITOCHONDRIAL"/>
    <property type="match status" value="1"/>
</dbReference>
<evidence type="ECO:0000313" key="4">
    <source>
        <dbReference type="EMBL" id="MFO7190628.1"/>
    </source>
</evidence>
<organism evidence="4 5">
    <name type="scientific">Thermocrispum agreste</name>
    <dbReference type="NCBI Taxonomy" id="37925"/>
    <lineage>
        <taxon>Bacteria</taxon>
        <taxon>Bacillati</taxon>
        <taxon>Actinomycetota</taxon>
        <taxon>Actinomycetes</taxon>
        <taxon>Pseudonocardiales</taxon>
        <taxon>Pseudonocardiaceae</taxon>
        <taxon>Thermocrispum</taxon>
    </lineage>
</organism>
<comment type="caution">
    <text evidence="4">The sequence shown here is derived from an EMBL/GenBank/DDBJ whole genome shotgun (WGS) entry which is preliminary data.</text>
</comment>
<dbReference type="CDD" id="cd17631">
    <property type="entry name" value="FACL_FadD13-like"/>
    <property type="match status" value="1"/>
</dbReference>
<dbReference type="Gene3D" id="3.40.50.12780">
    <property type="entry name" value="N-terminal domain of ligase-like"/>
    <property type="match status" value="1"/>
</dbReference>
<sequence>MDRYTLAEVLRKHRTAGSVNAERIAVTFEGASLTYDELDVRSDRVAAGLRARGFAHGDRVGVLLYNRLEWLELFFAVAKLGGVVVPINYLLKRKEVEFILDDCQARWLVFEKALADVAPVDGSRRIVTIDTSVDGGIDYQELLSADADDAPRDAAKADDLVLLQYTSGTTGTPKGAMHTHSTVLWNSFHQIVDYEITAKDVYLIVPALCWAAGLHDIALATLWRGGRVVLSPSTGFEPTRLLATVQRERVTATLMVPTVLKRVLAEPTLGDYDTSSLRLIVSGGEPVPVTAIEDAQRKLPNCAVLQVYGMSEFPTMMSYLPAEDAVRKLGSAGRACSAAELRIVDDKGNDVPPGVVGEIICRSPANMIGYYNRPEATKAALAGGWLHTGDLATYDEEGYIFISGRAKDMIISGGLNVYPAEVERVLAQHDDVIEAAVVGKPDDKWGEVGDALVVVRPGATVTEDELLEHMRAELANYKIPKRITLTTEPLPRTTSGKVQKFRVKELLQS</sequence>
<dbReference type="PROSITE" id="PS50206">
    <property type="entry name" value="RHODANESE_3"/>
    <property type="match status" value="1"/>
</dbReference>
<evidence type="ECO:0000256" key="2">
    <source>
        <dbReference type="ARBA" id="ARBA00022598"/>
    </source>
</evidence>
<reference evidence="4 5" key="1">
    <citation type="journal article" date="2021" name="BMC Genomics">
        <title>Genome-resolved metagenome and metatranscriptome analyses of thermophilic composting reveal key bacterial players and their metabolic interactions.</title>
        <authorList>
            <person name="Braga L.P.P."/>
            <person name="Pereira R.V."/>
            <person name="Martins L.F."/>
            <person name="Moura L.M.S."/>
            <person name="Sanchez F.B."/>
            <person name="Patane J.S.L."/>
            <person name="da Silva A.M."/>
            <person name="Setubal J.C."/>
        </authorList>
    </citation>
    <scope>NUCLEOTIDE SEQUENCE [LARGE SCALE GENOMIC DNA]</scope>
    <source>
        <strain evidence="4">ZC4RG45</strain>
    </source>
</reference>
<dbReference type="GO" id="GO:0016874">
    <property type="term" value="F:ligase activity"/>
    <property type="evidence" value="ECO:0007669"/>
    <property type="project" value="UniProtKB-KW"/>
</dbReference>
<gene>
    <name evidence="4" type="ORF">DIU77_000070</name>
</gene>
<evidence type="ECO:0000313" key="5">
    <source>
        <dbReference type="Proteomes" id="UP000249324"/>
    </source>
</evidence>
<dbReference type="InterPro" id="IPR045851">
    <property type="entry name" value="AMP-bd_C_sf"/>
</dbReference>
<dbReference type="AlphaFoldDB" id="A0ABD6F9G4"/>
<feature type="domain" description="Rhodanese" evidence="3">
    <location>
        <begin position="17"/>
        <end position="79"/>
    </location>
</feature>
<accession>A0ABD6F9G4</accession>
<protein>
    <submittedName>
        <fullName evidence="4">Long-chain fatty acid--CoA ligase</fullName>
    </submittedName>
</protein>
<comment type="similarity">
    <text evidence="1">Belongs to the ATP-dependent AMP-binding enzyme family.</text>
</comment>
<dbReference type="PROSITE" id="PS00455">
    <property type="entry name" value="AMP_BINDING"/>
    <property type="match status" value="1"/>
</dbReference>
<dbReference type="InterPro" id="IPR020845">
    <property type="entry name" value="AMP-binding_CS"/>
</dbReference>
<dbReference type="Pfam" id="PF13193">
    <property type="entry name" value="AMP-binding_C"/>
    <property type="match status" value="1"/>
</dbReference>